<dbReference type="SMART" id="SM00530">
    <property type="entry name" value="HTH_XRE"/>
    <property type="match status" value="1"/>
</dbReference>
<dbReference type="EMBL" id="JACHBI010000017">
    <property type="protein sequence ID" value="MBB5577192.1"/>
    <property type="molecule type" value="Genomic_DNA"/>
</dbReference>
<reference evidence="2 3" key="1">
    <citation type="submission" date="2020-08" db="EMBL/GenBank/DDBJ databases">
        <title>Genomic Encyclopedia of Type Strains, Phase IV (KMG-V): Genome sequencing to study the core and pangenomes of soil and plant-associated prokaryotes.</title>
        <authorList>
            <person name="Whitman W."/>
        </authorList>
    </citation>
    <scope>NUCLEOTIDE SEQUENCE [LARGE SCALE GENOMIC DNA]</scope>
    <source>
        <strain evidence="2 3">SEMIA 4064</strain>
    </source>
</reference>
<evidence type="ECO:0000259" key="1">
    <source>
        <dbReference type="PROSITE" id="PS50943"/>
    </source>
</evidence>
<dbReference type="PROSITE" id="PS50943">
    <property type="entry name" value="HTH_CROC1"/>
    <property type="match status" value="1"/>
</dbReference>
<name>A0A7W8XX57_9HYPH</name>
<dbReference type="Gene3D" id="1.10.260.40">
    <property type="entry name" value="lambda repressor-like DNA-binding domains"/>
    <property type="match status" value="1"/>
</dbReference>
<gene>
    <name evidence="2" type="ORF">GGD50_005843</name>
</gene>
<evidence type="ECO:0000313" key="3">
    <source>
        <dbReference type="Proteomes" id="UP000549882"/>
    </source>
</evidence>
<dbReference type="RefSeq" id="WP_183940403.1">
    <property type="nucleotide sequence ID" value="NZ_JACHBI010000017.1"/>
</dbReference>
<dbReference type="Proteomes" id="UP000549882">
    <property type="component" value="Unassembled WGS sequence"/>
</dbReference>
<comment type="caution">
    <text evidence="2">The sequence shown here is derived from an EMBL/GenBank/DDBJ whole genome shotgun (WGS) entry which is preliminary data.</text>
</comment>
<dbReference type="GO" id="GO:0003677">
    <property type="term" value="F:DNA binding"/>
    <property type="evidence" value="ECO:0007669"/>
    <property type="project" value="InterPro"/>
</dbReference>
<dbReference type="CDD" id="cd00093">
    <property type="entry name" value="HTH_XRE"/>
    <property type="match status" value="1"/>
</dbReference>
<feature type="domain" description="HTH cro/C1-type" evidence="1">
    <location>
        <begin position="34"/>
        <end position="88"/>
    </location>
</feature>
<keyword evidence="3" id="KW-1185">Reference proteome</keyword>
<dbReference type="AlphaFoldDB" id="A0A7W8XX57"/>
<proteinExistence type="predicted"/>
<dbReference type="InterPro" id="IPR001387">
    <property type="entry name" value="Cro/C1-type_HTH"/>
</dbReference>
<dbReference type="Pfam" id="PF01381">
    <property type="entry name" value="HTH_3"/>
    <property type="match status" value="1"/>
</dbReference>
<accession>A0A7W8XX57</accession>
<protein>
    <submittedName>
        <fullName evidence="2">Transcriptional regulator with XRE-family HTH domain</fullName>
    </submittedName>
</protein>
<dbReference type="InterPro" id="IPR010982">
    <property type="entry name" value="Lambda_DNA-bd_dom_sf"/>
</dbReference>
<evidence type="ECO:0000313" key="2">
    <source>
        <dbReference type="EMBL" id="MBB5577192.1"/>
    </source>
</evidence>
<sequence>MARWKKPNKEEISAGRAILRERAAAGELIFPAAVAEIRRSFGLTQAQFASITGITKRQVLEIETGKANPTVETLERIAGLFGFTLGFVPKVNSASTVAPKLQ</sequence>
<organism evidence="2 3">
    <name type="scientific">Rhizobium paranaense</name>
    <dbReference type="NCBI Taxonomy" id="1650438"/>
    <lineage>
        <taxon>Bacteria</taxon>
        <taxon>Pseudomonadati</taxon>
        <taxon>Pseudomonadota</taxon>
        <taxon>Alphaproteobacteria</taxon>
        <taxon>Hyphomicrobiales</taxon>
        <taxon>Rhizobiaceae</taxon>
        <taxon>Rhizobium/Agrobacterium group</taxon>
        <taxon>Rhizobium</taxon>
    </lineage>
</organism>
<dbReference type="SUPFAM" id="SSF47413">
    <property type="entry name" value="lambda repressor-like DNA-binding domains"/>
    <property type="match status" value="1"/>
</dbReference>